<name>A0A163IBD6_DIDRA</name>
<dbReference type="STRING" id="5454.A0A163IBD6"/>
<accession>A0A163IBD6</accession>
<organism evidence="1 2">
    <name type="scientific">Didymella rabiei</name>
    <name type="common">Chickpea ascochyta blight fungus</name>
    <name type="synonym">Mycosphaerella rabiei</name>
    <dbReference type="NCBI Taxonomy" id="5454"/>
    <lineage>
        <taxon>Eukaryota</taxon>
        <taxon>Fungi</taxon>
        <taxon>Dikarya</taxon>
        <taxon>Ascomycota</taxon>
        <taxon>Pezizomycotina</taxon>
        <taxon>Dothideomycetes</taxon>
        <taxon>Pleosporomycetidae</taxon>
        <taxon>Pleosporales</taxon>
        <taxon>Pleosporineae</taxon>
        <taxon>Didymellaceae</taxon>
        <taxon>Ascochyta</taxon>
    </lineage>
</organism>
<comment type="caution">
    <text evidence="1">The sequence shown here is derived from an EMBL/GenBank/DDBJ whole genome shotgun (WGS) entry which is preliminary data.</text>
</comment>
<keyword evidence="2" id="KW-1185">Reference proteome</keyword>
<dbReference type="AlphaFoldDB" id="A0A163IBD6"/>
<evidence type="ECO:0000313" key="1">
    <source>
        <dbReference type="EMBL" id="KZM25685.1"/>
    </source>
</evidence>
<reference evidence="1 2" key="1">
    <citation type="journal article" date="2016" name="Sci. Rep.">
        <title>Draft genome sequencing and secretome analysis of fungal phytopathogen Ascochyta rabiei provides insight into the necrotrophic effector repertoire.</title>
        <authorList>
            <person name="Verma S."/>
            <person name="Gazara R.K."/>
            <person name="Nizam S."/>
            <person name="Parween S."/>
            <person name="Chattopadhyay D."/>
            <person name="Verma P.K."/>
        </authorList>
    </citation>
    <scope>NUCLEOTIDE SEQUENCE [LARGE SCALE GENOMIC DNA]</scope>
    <source>
        <strain evidence="1 2">ArDII</strain>
    </source>
</reference>
<dbReference type="InterPro" id="IPR029058">
    <property type="entry name" value="AB_hydrolase_fold"/>
</dbReference>
<proteinExistence type="predicted"/>
<dbReference type="Gene3D" id="3.40.50.1820">
    <property type="entry name" value="alpha/beta hydrolase"/>
    <property type="match status" value="1"/>
</dbReference>
<protein>
    <recommendedName>
        <fullName evidence="3">Carboxylesterase type B domain-containing protein</fullName>
    </recommendedName>
</protein>
<dbReference type="EMBL" id="JYNV01000122">
    <property type="protein sequence ID" value="KZM25685.1"/>
    <property type="molecule type" value="Genomic_DNA"/>
</dbReference>
<dbReference type="Proteomes" id="UP000076837">
    <property type="component" value="Unassembled WGS sequence"/>
</dbReference>
<sequence length="127" mass="13977">MPSHEVFPRVQGLKEFCNARKNFNVPVWGARYFGGRPNLNPPSWLHAYNSSDIPMAFGTADLLGSNTPAEAEMSRYMQSAWTAFANDPEHGLGWLTYNPPANTLVKLGFGKNTQALLGLGNEFDGLC</sequence>
<evidence type="ECO:0000313" key="2">
    <source>
        <dbReference type="Proteomes" id="UP000076837"/>
    </source>
</evidence>
<gene>
    <name evidence="1" type="ORF">ST47_g3175</name>
</gene>
<dbReference type="SUPFAM" id="SSF53474">
    <property type="entry name" value="alpha/beta-Hydrolases"/>
    <property type="match status" value="1"/>
</dbReference>
<evidence type="ECO:0008006" key="3">
    <source>
        <dbReference type="Google" id="ProtNLM"/>
    </source>
</evidence>